<reference evidence="4 5" key="1">
    <citation type="submission" date="2018-06" db="EMBL/GenBank/DDBJ databases">
        <title>Complete genome of Desulfovibrio marinus P48SEP.</title>
        <authorList>
            <person name="Crispim J.S."/>
            <person name="Vidigal P.M.P."/>
            <person name="Silva L.C.F."/>
            <person name="Araujo L.C."/>
            <person name="Laguardia C.N."/>
            <person name="Dias R.S."/>
            <person name="Sousa M.P."/>
            <person name="Paula S.O."/>
            <person name="Silva C."/>
        </authorList>
    </citation>
    <scope>NUCLEOTIDE SEQUENCE [LARGE SCALE GENOMIC DNA]</scope>
    <source>
        <strain evidence="4 5">P48SEP</strain>
    </source>
</reference>
<name>A0A6P1ZMW4_9BACT</name>
<comment type="similarity">
    <text evidence="1">Belongs to the peptidase S13 family.</text>
</comment>
<dbReference type="GO" id="GO:0000270">
    <property type="term" value="P:peptidoglycan metabolic process"/>
    <property type="evidence" value="ECO:0007669"/>
    <property type="project" value="TreeGrafter"/>
</dbReference>
<dbReference type="SUPFAM" id="SSF56601">
    <property type="entry name" value="beta-lactamase/transpeptidase-like"/>
    <property type="match status" value="1"/>
</dbReference>
<dbReference type="PANTHER" id="PTHR30023:SF0">
    <property type="entry name" value="PENICILLIN-SENSITIVE CARBOXYPEPTIDASE A"/>
    <property type="match status" value="1"/>
</dbReference>
<dbReference type="Proteomes" id="UP000434052">
    <property type="component" value="Unassembled WGS sequence"/>
</dbReference>
<feature type="chain" id="PRO_5026678694" evidence="3">
    <location>
        <begin position="37"/>
        <end position="522"/>
    </location>
</feature>
<dbReference type="Gene3D" id="3.40.710.10">
    <property type="entry name" value="DD-peptidase/beta-lactamase superfamily"/>
    <property type="match status" value="2"/>
</dbReference>
<accession>A0A6P1ZMW4</accession>
<dbReference type="GO" id="GO:0004185">
    <property type="term" value="F:serine-type carboxypeptidase activity"/>
    <property type="evidence" value="ECO:0007669"/>
    <property type="project" value="InterPro"/>
</dbReference>
<proteinExistence type="inferred from homology"/>
<dbReference type="Gene3D" id="3.50.80.20">
    <property type="entry name" value="D-Ala-D-Ala carboxypeptidase C, peptidase S13"/>
    <property type="match status" value="1"/>
</dbReference>
<dbReference type="PANTHER" id="PTHR30023">
    <property type="entry name" value="D-ALANYL-D-ALANINE CARBOXYPEPTIDASE"/>
    <property type="match status" value="1"/>
</dbReference>
<dbReference type="GO" id="GO:0006508">
    <property type="term" value="P:proteolysis"/>
    <property type="evidence" value="ECO:0007669"/>
    <property type="project" value="InterPro"/>
</dbReference>
<dbReference type="PRINTS" id="PR00922">
    <property type="entry name" value="DADACBPTASE3"/>
</dbReference>
<keyword evidence="4" id="KW-0121">Carboxypeptidase</keyword>
<organism evidence="4 5">
    <name type="scientific">Oceanidesulfovibrio marinus</name>
    <dbReference type="NCBI Taxonomy" id="370038"/>
    <lineage>
        <taxon>Bacteria</taxon>
        <taxon>Pseudomonadati</taxon>
        <taxon>Thermodesulfobacteriota</taxon>
        <taxon>Desulfovibrionia</taxon>
        <taxon>Desulfovibrionales</taxon>
        <taxon>Desulfovibrionaceae</taxon>
        <taxon>Oceanidesulfovibrio</taxon>
    </lineage>
</organism>
<dbReference type="InterPro" id="IPR012338">
    <property type="entry name" value="Beta-lactam/transpept-like"/>
</dbReference>
<dbReference type="OrthoDB" id="5372081at2"/>
<keyword evidence="4" id="KW-0645">Protease</keyword>
<dbReference type="NCBIfam" id="TIGR00666">
    <property type="entry name" value="PBP4"/>
    <property type="match status" value="1"/>
</dbReference>
<dbReference type="EMBL" id="QMIF01000001">
    <property type="protein sequence ID" value="TVM36679.1"/>
    <property type="molecule type" value="Genomic_DNA"/>
</dbReference>
<comment type="caution">
    <text evidence="4">The sequence shown here is derived from an EMBL/GenBank/DDBJ whole genome shotgun (WGS) entry which is preliminary data.</text>
</comment>
<gene>
    <name evidence="4" type="primary">dacB</name>
    <name evidence="4" type="ORF">DQK91_01800</name>
</gene>
<evidence type="ECO:0000313" key="5">
    <source>
        <dbReference type="Proteomes" id="UP000434052"/>
    </source>
</evidence>
<dbReference type="AlphaFoldDB" id="A0A6P1ZMW4"/>
<keyword evidence="3" id="KW-0732">Signal</keyword>
<evidence type="ECO:0000313" key="4">
    <source>
        <dbReference type="EMBL" id="TVM36679.1"/>
    </source>
</evidence>
<protein>
    <submittedName>
        <fullName evidence="4">D-alanyl-D-alanine carboxypeptidase/D-alanyl-D-alanine-endopeptidase</fullName>
    </submittedName>
</protein>
<evidence type="ECO:0000256" key="2">
    <source>
        <dbReference type="ARBA" id="ARBA00022801"/>
    </source>
</evidence>
<sequence length="522" mass="55503">MTSCPRELHMRTLPVRNPVCLVFFLLILLAAGPARAQQGTVQAAVAPAPAPGNYHAAASDADALRVELLSIVTDPKLTRAHTGLYVKDLSTGQVLLDRNSELLFIPASTLKLFTTAAAISLLGPSYTYKTPLLLDGVVEGDTLHGNLVVRGSGDPSISGVFHGDKPLTVFTAWAQQLRQRGIQRISGDLIGDASLFPGPPLGMGWNWDDESYWYAAQTGALAFNESTADVSVTADGKPGDPVGYEVEPVAGYLNVDNEAVVGAPKSGSSFVAERRHGENVLAMTGELPRGSRTGFACTVEGPADWFLFALRSVLEANGVYVVGQSRVVTDPRETTGWSNATQAAVYTSPPVSELVTFTNRKSHNFYAEQLLKTIGATRRNLGTARAGAEAVMSWASGLGVNRKGLEMVDGSGLSRMNLVSPRAMVALLEGMRGSGNFQAFYDSMPVAGCHGSLTNRMCNTPAEDVAHAKVGFVTHDICLAGYTRDKRGGWYAYALFVNNHTGPVRDAKAMQDAVVAALSAVE</sequence>
<dbReference type="Pfam" id="PF02113">
    <property type="entry name" value="Peptidase_S13"/>
    <property type="match status" value="1"/>
</dbReference>
<evidence type="ECO:0000256" key="1">
    <source>
        <dbReference type="ARBA" id="ARBA00006096"/>
    </source>
</evidence>
<feature type="signal peptide" evidence="3">
    <location>
        <begin position="1"/>
        <end position="36"/>
    </location>
</feature>
<evidence type="ECO:0000256" key="3">
    <source>
        <dbReference type="SAM" id="SignalP"/>
    </source>
</evidence>
<dbReference type="InterPro" id="IPR000667">
    <property type="entry name" value="Peptidase_S13"/>
</dbReference>
<keyword evidence="2" id="KW-0378">Hydrolase</keyword>